<dbReference type="KEGG" id="epl:P4G45_14100"/>
<keyword evidence="3" id="KW-0378">Hydrolase</keyword>
<dbReference type="EMBL" id="CP121195">
    <property type="protein sequence ID" value="XBH12895.1"/>
    <property type="molecule type" value="Genomic_DNA"/>
</dbReference>
<dbReference type="InterPro" id="IPR013830">
    <property type="entry name" value="SGNH_hydro"/>
</dbReference>
<evidence type="ECO:0000256" key="1">
    <source>
        <dbReference type="SAM" id="SignalP"/>
    </source>
</evidence>
<gene>
    <name evidence="3" type="ORF">P4G45_14100</name>
    <name evidence="4" type="ORF">P8936_14515</name>
</gene>
<feature type="chain" id="PRO_5043288388" evidence="1">
    <location>
        <begin position="23"/>
        <end position="241"/>
    </location>
</feature>
<dbReference type="GO" id="GO:0004622">
    <property type="term" value="F:phosphatidylcholine lysophospholipase activity"/>
    <property type="evidence" value="ECO:0007669"/>
    <property type="project" value="TreeGrafter"/>
</dbReference>
<protein>
    <submittedName>
        <fullName evidence="3">SGNH/GDSL hydrolase family protein</fullName>
        <ecNumber evidence="3">3.1.-.-</ecNumber>
    </submittedName>
</protein>
<name>A0AAU7CVU0_9BACT</name>
<dbReference type="RefSeq" id="WP_348267117.1">
    <property type="nucleotide sequence ID" value="NZ_CP121194.1"/>
</dbReference>
<sequence>MKMFSRITLLLLLNAMPFWGQAPLPFLHQNDVVIFQGDSITDGGRWRKGEDYNHIMGQDYAYILAAMVGAQYPERHLNFMNRGISGDRILDLAARWQSDTLALKPDVLSILVGINDTLSAGPKAETVEEYEQTYDQLLAQTIADLPHVKIVLGQPFLLPVGKHQVNYAAELAEVKKRQAVVEKLAAKYHLPLVRYQDVFDAASKKAPADHWSWDGIHPTYAGHWLMSQAWLQTANTFWSTP</sequence>
<dbReference type="InterPro" id="IPR036514">
    <property type="entry name" value="SGNH_hydro_sf"/>
</dbReference>
<reference evidence="3" key="1">
    <citation type="submission" date="2023-03" db="EMBL/GenBank/DDBJ databases">
        <title>Edaphobacter sp.</title>
        <authorList>
            <person name="Huber K.J."/>
            <person name="Papendorf J."/>
            <person name="Pilke C."/>
            <person name="Bunk B."/>
            <person name="Sproeer C."/>
            <person name="Pester M."/>
        </authorList>
    </citation>
    <scope>NUCLEOTIDE SEQUENCE</scope>
    <source>
        <strain evidence="3">DSM 109919</strain>
        <strain evidence="4">DSM 109920</strain>
    </source>
</reference>
<feature type="signal peptide" evidence="1">
    <location>
        <begin position="1"/>
        <end position="22"/>
    </location>
</feature>
<proteinExistence type="predicted"/>
<dbReference type="InterPro" id="IPR051532">
    <property type="entry name" value="Ester_Hydrolysis_Enzymes"/>
</dbReference>
<dbReference type="EMBL" id="CP121194">
    <property type="protein sequence ID" value="XBH09608.1"/>
    <property type="molecule type" value="Genomic_DNA"/>
</dbReference>
<keyword evidence="1" id="KW-0732">Signal</keyword>
<dbReference type="Pfam" id="PF13472">
    <property type="entry name" value="Lipase_GDSL_2"/>
    <property type="match status" value="1"/>
</dbReference>
<evidence type="ECO:0000259" key="2">
    <source>
        <dbReference type="Pfam" id="PF13472"/>
    </source>
</evidence>
<dbReference type="AlphaFoldDB" id="A0AAU7CVU0"/>
<dbReference type="SUPFAM" id="SSF52266">
    <property type="entry name" value="SGNH hydrolase"/>
    <property type="match status" value="1"/>
</dbReference>
<accession>A0AAU7CVU0</accession>
<dbReference type="PANTHER" id="PTHR30383">
    <property type="entry name" value="THIOESTERASE 1/PROTEASE 1/LYSOPHOSPHOLIPASE L1"/>
    <property type="match status" value="1"/>
</dbReference>
<evidence type="ECO:0000313" key="4">
    <source>
        <dbReference type="EMBL" id="XBH12895.1"/>
    </source>
</evidence>
<dbReference type="CDD" id="cd01834">
    <property type="entry name" value="SGNH_hydrolase_like_2"/>
    <property type="match status" value="1"/>
</dbReference>
<evidence type="ECO:0000313" key="3">
    <source>
        <dbReference type="EMBL" id="XBH09608.1"/>
    </source>
</evidence>
<accession>A0AAU7D5Q1</accession>
<dbReference type="EC" id="3.1.-.-" evidence="3"/>
<dbReference type="PANTHER" id="PTHR30383:SF5">
    <property type="entry name" value="SGNH HYDROLASE-TYPE ESTERASE DOMAIN-CONTAINING PROTEIN"/>
    <property type="match status" value="1"/>
</dbReference>
<dbReference type="Gene3D" id="3.40.50.1110">
    <property type="entry name" value="SGNH hydrolase"/>
    <property type="match status" value="1"/>
</dbReference>
<organism evidence="3">
    <name type="scientific">Edaphobacter paludis</name>
    <dbReference type="NCBI Taxonomy" id="3035702"/>
    <lineage>
        <taxon>Bacteria</taxon>
        <taxon>Pseudomonadati</taxon>
        <taxon>Acidobacteriota</taxon>
        <taxon>Terriglobia</taxon>
        <taxon>Terriglobales</taxon>
        <taxon>Acidobacteriaceae</taxon>
        <taxon>Edaphobacter</taxon>
    </lineage>
</organism>
<feature type="domain" description="SGNH hydrolase-type esterase" evidence="2">
    <location>
        <begin position="37"/>
        <end position="224"/>
    </location>
</feature>